<evidence type="ECO:0000256" key="3">
    <source>
        <dbReference type="ARBA" id="ARBA00022723"/>
    </source>
</evidence>
<dbReference type="PRINTS" id="PR00385">
    <property type="entry name" value="P450"/>
</dbReference>
<evidence type="ECO:0000256" key="6">
    <source>
        <dbReference type="ARBA" id="ARBA00023033"/>
    </source>
</evidence>
<dbReference type="GO" id="GO:0016705">
    <property type="term" value="F:oxidoreductase activity, acting on paired donors, with incorporation or reduction of molecular oxygen"/>
    <property type="evidence" value="ECO:0007669"/>
    <property type="project" value="InterPro"/>
</dbReference>
<dbReference type="GO" id="GO:0005506">
    <property type="term" value="F:iron ion binding"/>
    <property type="evidence" value="ECO:0007669"/>
    <property type="project" value="InterPro"/>
</dbReference>
<evidence type="ECO:0000256" key="7">
    <source>
        <dbReference type="PIRSR" id="PIRSR602401-1"/>
    </source>
</evidence>
<evidence type="ECO:0000313" key="10">
    <source>
        <dbReference type="Proteomes" id="UP000326396"/>
    </source>
</evidence>
<name>A0A5N6PW87_9ASTR</name>
<accession>A0A5N6PW87</accession>
<protein>
    <recommendedName>
        <fullName evidence="11">Geraniol 8-hydroxylase</fullName>
    </recommendedName>
</protein>
<dbReference type="PANTHER" id="PTHR47950">
    <property type="entry name" value="CYTOCHROME P450, FAMILY 76, SUBFAMILY C, POLYPEPTIDE 5-RELATED"/>
    <property type="match status" value="1"/>
</dbReference>
<evidence type="ECO:0000256" key="2">
    <source>
        <dbReference type="ARBA" id="ARBA00022617"/>
    </source>
</evidence>
<dbReference type="Pfam" id="PF00067">
    <property type="entry name" value="p450"/>
    <property type="match status" value="1"/>
</dbReference>
<dbReference type="PRINTS" id="PR00463">
    <property type="entry name" value="EP450I"/>
</dbReference>
<feature type="binding site" description="axial binding residue" evidence="7">
    <location>
        <position position="552"/>
    </location>
    <ligand>
        <name>heme</name>
        <dbReference type="ChEBI" id="CHEBI:30413"/>
    </ligand>
    <ligandPart>
        <name>Fe</name>
        <dbReference type="ChEBI" id="CHEBI:18248"/>
    </ligandPart>
</feature>
<dbReference type="Proteomes" id="UP000326396">
    <property type="component" value="Linkage Group LG10"/>
</dbReference>
<evidence type="ECO:0000256" key="4">
    <source>
        <dbReference type="ARBA" id="ARBA00023002"/>
    </source>
</evidence>
<dbReference type="InterPro" id="IPR017972">
    <property type="entry name" value="Cyt_P450_CS"/>
</dbReference>
<keyword evidence="4 8" id="KW-0560">Oxidoreductase</keyword>
<dbReference type="SUPFAM" id="SSF48264">
    <property type="entry name" value="Cytochrome P450"/>
    <property type="match status" value="1"/>
</dbReference>
<dbReference type="Gene3D" id="1.10.630.10">
    <property type="entry name" value="Cytochrome P450"/>
    <property type="match status" value="1"/>
</dbReference>
<keyword evidence="2 7" id="KW-0349">Heme</keyword>
<dbReference type="OrthoDB" id="2789670at2759"/>
<evidence type="ECO:0000256" key="8">
    <source>
        <dbReference type="RuleBase" id="RU000461"/>
    </source>
</evidence>
<keyword evidence="10" id="KW-1185">Reference proteome</keyword>
<dbReference type="InterPro" id="IPR001128">
    <property type="entry name" value="Cyt_P450"/>
</dbReference>
<comment type="similarity">
    <text evidence="1 8">Belongs to the cytochrome P450 family.</text>
</comment>
<evidence type="ECO:0000256" key="1">
    <source>
        <dbReference type="ARBA" id="ARBA00010617"/>
    </source>
</evidence>
<dbReference type="InterPro" id="IPR036396">
    <property type="entry name" value="Cyt_P450_sf"/>
</dbReference>
<reference evidence="9 10" key="1">
    <citation type="submission" date="2019-05" db="EMBL/GenBank/DDBJ databases">
        <title>Mikania micrantha, genome provides insights into the molecular mechanism of rapid growth.</title>
        <authorList>
            <person name="Liu B."/>
        </authorList>
    </citation>
    <scope>NUCLEOTIDE SEQUENCE [LARGE SCALE GENOMIC DNA]</scope>
    <source>
        <strain evidence="9">NLD-2019</strain>
        <tissue evidence="9">Leaf</tissue>
    </source>
</reference>
<dbReference type="GO" id="GO:0020037">
    <property type="term" value="F:heme binding"/>
    <property type="evidence" value="ECO:0007669"/>
    <property type="project" value="InterPro"/>
</dbReference>
<gene>
    <name evidence="9" type="ORF">E3N88_05073</name>
</gene>
<evidence type="ECO:0000256" key="5">
    <source>
        <dbReference type="ARBA" id="ARBA00023004"/>
    </source>
</evidence>
<comment type="caution">
    <text evidence="9">The sequence shown here is derived from an EMBL/GenBank/DDBJ whole genome shotgun (WGS) entry which is preliminary data.</text>
</comment>
<keyword evidence="6 8" id="KW-0503">Monooxygenase</keyword>
<dbReference type="FunFam" id="1.10.630.10:FF:000163">
    <property type="entry name" value="Geraniol 8-hydroxylase"/>
    <property type="match status" value="1"/>
</dbReference>
<comment type="cofactor">
    <cofactor evidence="7">
        <name>heme</name>
        <dbReference type="ChEBI" id="CHEBI:30413"/>
    </cofactor>
</comment>
<keyword evidence="3 7" id="KW-0479">Metal-binding</keyword>
<evidence type="ECO:0000313" key="9">
    <source>
        <dbReference type="EMBL" id="KAD7117805.1"/>
    </source>
</evidence>
<dbReference type="EMBL" id="SZYD01000002">
    <property type="protein sequence ID" value="KAD7117805.1"/>
    <property type="molecule type" value="Genomic_DNA"/>
</dbReference>
<keyword evidence="5 7" id="KW-0408">Iron</keyword>
<dbReference type="AlphaFoldDB" id="A0A5N6PW87"/>
<dbReference type="GO" id="GO:0004497">
    <property type="term" value="F:monooxygenase activity"/>
    <property type="evidence" value="ECO:0007669"/>
    <property type="project" value="UniProtKB-KW"/>
</dbReference>
<dbReference type="CDD" id="cd11073">
    <property type="entry name" value="CYP76-like"/>
    <property type="match status" value="1"/>
</dbReference>
<organism evidence="9 10">
    <name type="scientific">Mikania micrantha</name>
    <name type="common">bitter vine</name>
    <dbReference type="NCBI Taxonomy" id="192012"/>
    <lineage>
        <taxon>Eukaryota</taxon>
        <taxon>Viridiplantae</taxon>
        <taxon>Streptophyta</taxon>
        <taxon>Embryophyta</taxon>
        <taxon>Tracheophyta</taxon>
        <taxon>Spermatophyta</taxon>
        <taxon>Magnoliopsida</taxon>
        <taxon>eudicotyledons</taxon>
        <taxon>Gunneridae</taxon>
        <taxon>Pentapetalae</taxon>
        <taxon>asterids</taxon>
        <taxon>campanulids</taxon>
        <taxon>Asterales</taxon>
        <taxon>Asteraceae</taxon>
        <taxon>Asteroideae</taxon>
        <taxon>Heliantheae alliance</taxon>
        <taxon>Eupatorieae</taxon>
        <taxon>Mikania</taxon>
    </lineage>
</organism>
<dbReference type="PANTHER" id="PTHR47950:SF4">
    <property type="entry name" value="GERANIOL 8-HYDROXYLASE-LIKE"/>
    <property type="match status" value="1"/>
</dbReference>
<dbReference type="PROSITE" id="PS00086">
    <property type="entry name" value="CYTOCHROME_P450"/>
    <property type="match status" value="1"/>
</dbReference>
<evidence type="ECO:0008006" key="11">
    <source>
        <dbReference type="Google" id="ProtNLM"/>
    </source>
</evidence>
<sequence>MAATPLSVTTPPGKLAIVVTLIAATVAAKGEKRAASFPPLHFPLPINLHPTLTLLPDLEPSPQLPLFSLSRSCCRPLSSHKIRLSPAGPLDAAAASPAASPAASSVCERHCSDRRRTRSALPLLRPVALASPGLPLLSVYSEEIDKAWTYEEMFLKLSTTQIFILEALRKAAPAPTHRESALARRPATPINTLVISSADAAKQVLQKQDLAFSTRHVPDALHAQNHAQYSVAWLRVCTEWRTLRRIMNSNIFSNSSLETNQHLRIQKVEELIAYCRKANISNNYVDIGHAAFRTSLNLLSNTIFLKDLTDPYEDSGKDFKEVIGNMMVEAGKPNLVDFFPVLKKVDPQGIRRRLSIHFGKVLDIFDELIEERLQMGRLKQDDVLDVCLKMIQDNPDEITQAHIRSLLLDLFAAGTDTTSSTLEWAMTELLRHPHTMTKAKEELEEVLGKGKIVKENDVLGLPYLSCIVKETFRLHPATPLLLPRKVDKQVNLGGYTIPEGTQVLVNAWAIGRDPTMWDNPLTFKPERFLGSRLDVRGQDFSLIPFGAGRRICPGLPLAIRMIPMMLGSLLNNFDWKIDTKIQPDALDMTEKH</sequence>
<proteinExistence type="inferred from homology"/>
<dbReference type="InterPro" id="IPR002401">
    <property type="entry name" value="Cyt_P450_E_grp-I"/>
</dbReference>